<evidence type="ECO:0000256" key="3">
    <source>
        <dbReference type="ARBA" id="ARBA00014628"/>
    </source>
</evidence>
<evidence type="ECO:0000313" key="11">
    <source>
        <dbReference type="EMBL" id="RCS59406.1"/>
    </source>
</evidence>
<proteinExistence type="inferred from homology"/>
<dbReference type="FunFam" id="3.40.1050.10:FF:000003">
    <property type="entry name" value="Carbonic anhydrase"/>
    <property type="match status" value="1"/>
</dbReference>
<dbReference type="OrthoDB" id="9797527at2"/>
<evidence type="ECO:0000256" key="9">
    <source>
        <dbReference type="PIRSR" id="PIRSR601765-1"/>
    </source>
</evidence>
<reference evidence="11 12" key="1">
    <citation type="journal article" date="2018" name="Int. J. Syst. Evol. Microbiol.">
        <title>Parvibium lacunae gen. nov., sp. nov., a new member of the family Alcaligenaceae isolated from a freshwater pond.</title>
        <authorList>
            <person name="Chen W.M."/>
            <person name="Xie P.B."/>
            <person name="Hsu M.Y."/>
            <person name="Sheu S.Y."/>
        </authorList>
    </citation>
    <scope>NUCLEOTIDE SEQUENCE [LARGE SCALE GENOMIC DNA]</scope>
    <source>
        <strain evidence="11 12">KMB9</strain>
    </source>
</reference>
<dbReference type="RefSeq" id="WP_114401557.1">
    <property type="nucleotide sequence ID" value="NZ_QPGB01000001.1"/>
</dbReference>
<evidence type="ECO:0000256" key="8">
    <source>
        <dbReference type="ARBA" id="ARBA00048348"/>
    </source>
</evidence>
<keyword evidence="12" id="KW-1185">Reference proteome</keyword>
<dbReference type="PANTHER" id="PTHR11002:SF76">
    <property type="entry name" value="CARBONIC ANHYDRASE"/>
    <property type="match status" value="1"/>
</dbReference>
<comment type="similarity">
    <text evidence="1 10">Belongs to the beta-class carbonic anhydrase family.</text>
</comment>
<dbReference type="PANTHER" id="PTHR11002">
    <property type="entry name" value="CARBONIC ANHYDRASE"/>
    <property type="match status" value="1"/>
</dbReference>
<dbReference type="AlphaFoldDB" id="A0A368L701"/>
<comment type="cofactor">
    <cofactor evidence="9">
        <name>Zn(2+)</name>
        <dbReference type="ChEBI" id="CHEBI:29105"/>
    </cofactor>
    <text evidence="9">Binds 1 zinc ion per subunit.</text>
</comment>
<dbReference type="GO" id="GO:0015976">
    <property type="term" value="P:carbon utilization"/>
    <property type="evidence" value="ECO:0007669"/>
    <property type="project" value="InterPro"/>
</dbReference>
<keyword evidence="6 10" id="KW-0456">Lyase</keyword>
<dbReference type="PROSITE" id="PS00705">
    <property type="entry name" value="PROK_CO2_ANHYDRASE_2"/>
    <property type="match status" value="1"/>
</dbReference>
<dbReference type="GO" id="GO:0004089">
    <property type="term" value="F:carbonate dehydratase activity"/>
    <property type="evidence" value="ECO:0007669"/>
    <property type="project" value="UniProtKB-UniRule"/>
</dbReference>
<dbReference type="InterPro" id="IPR045066">
    <property type="entry name" value="Beta_CA_cladeB"/>
</dbReference>
<evidence type="ECO:0000256" key="5">
    <source>
        <dbReference type="ARBA" id="ARBA00022833"/>
    </source>
</evidence>
<feature type="binding site" evidence="9">
    <location>
        <position position="103"/>
    </location>
    <ligand>
        <name>Zn(2+)</name>
        <dbReference type="ChEBI" id="CHEBI:29105"/>
    </ligand>
</feature>
<comment type="function">
    <text evidence="10">Reversible hydration of carbon dioxide.</text>
</comment>
<evidence type="ECO:0000313" key="12">
    <source>
        <dbReference type="Proteomes" id="UP000252357"/>
    </source>
</evidence>
<protein>
    <recommendedName>
        <fullName evidence="3 10">Carbonic anhydrase</fullName>
        <ecNumber evidence="2 10">4.2.1.1</ecNumber>
    </recommendedName>
    <alternativeName>
        <fullName evidence="7 10">Carbonate dehydratase</fullName>
    </alternativeName>
</protein>
<dbReference type="SUPFAM" id="SSF53056">
    <property type="entry name" value="beta-carbonic anhydrase, cab"/>
    <property type="match status" value="1"/>
</dbReference>
<accession>A0A368L701</accession>
<comment type="caution">
    <text evidence="11">The sequence shown here is derived from an EMBL/GenBank/DDBJ whole genome shotgun (WGS) entry which is preliminary data.</text>
</comment>
<evidence type="ECO:0000256" key="2">
    <source>
        <dbReference type="ARBA" id="ARBA00012925"/>
    </source>
</evidence>
<dbReference type="EMBL" id="QPGB01000001">
    <property type="protein sequence ID" value="RCS59406.1"/>
    <property type="molecule type" value="Genomic_DNA"/>
</dbReference>
<dbReference type="SMART" id="SM00947">
    <property type="entry name" value="Pro_CA"/>
    <property type="match status" value="1"/>
</dbReference>
<feature type="binding site" evidence="9">
    <location>
        <position position="44"/>
    </location>
    <ligand>
        <name>Zn(2+)</name>
        <dbReference type="ChEBI" id="CHEBI:29105"/>
    </ligand>
</feature>
<dbReference type="InterPro" id="IPR015892">
    <property type="entry name" value="Carbonic_anhydrase_CS"/>
</dbReference>
<evidence type="ECO:0000256" key="1">
    <source>
        <dbReference type="ARBA" id="ARBA00006217"/>
    </source>
</evidence>
<sequence length="231" mass="25783">MHDIEKFLQGFQQFQSKYFADDHALFDELRQGQHPNTLVIACCDSRADPALLLGCDPGEIFVVRNIANLVPPCDSDHHYHGVSAAIQFAVLNLAINRVIILGHSQCGGIRALFSEPISHAQQSPHIEGPDFVSKWLSIAAPAKERVLKAHCLHPLSTEQQRHAAEMASIINSLHNLLSYPWLKQAVEQQKLSLHGWYFNLQEGALYAYSARADQFLAMISGVTHPNTLDSW</sequence>
<keyword evidence="5 9" id="KW-0862">Zinc</keyword>
<feature type="binding site" evidence="9">
    <location>
        <position position="42"/>
    </location>
    <ligand>
        <name>Zn(2+)</name>
        <dbReference type="ChEBI" id="CHEBI:29105"/>
    </ligand>
</feature>
<evidence type="ECO:0000256" key="7">
    <source>
        <dbReference type="ARBA" id="ARBA00031969"/>
    </source>
</evidence>
<dbReference type="CDD" id="cd00884">
    <property type="entry name" value="beta_CA_cladeB"/>
    <property type="match status" value="1"/>
</dbReference>
<evidence type="ECO:0000256" key="6">
    <source>
        <dbReference type="ARBA" id="ARBA00023239"/>
    </source>
</evidence>
<dbReference type="GO" id="GO:0008270">
    <property type="term" value="F:zinc ion binding"/>
    <property type="evidence" value="ECO:0007669"/>
    <property type="project" value="UniProtKB-UniRule"/>
</dbReference>
<name>A0A368L701_9BURK</name>
<evidence type="ECO:0000256" key="10">
    <source>
        <dbReference type="RuleBase" id="RU003956"/>
    </source>
</evidence>
<keyword evidence="4 9" id="KW-0479">Metal-binding</keyword>
<dbReference type="InterPro" id="IPR036874">
    <property type="entry name" value="Carbonic_anhydrase_sf"/>
</dbReference>
<comment type="catalytic activity">
    <reaction evidence="8 10">
        <text>hydrogencarbonate + H(+) = CO2 + H2O</text>
        <dbReference type="Rhea" id="RHEA:10748"/>
        <dbReference type="ChEBI" id="CHEBI:15377"/>
        <dbReference type="ChEBI" id="CHEBI:15378"/>
        <dbReference type="ChEBI" id="CHEBI:16526"/>
        <dbReference type="ChEBI" id="CHEBI:17544"/>
        <dbReference type="EC" id="4.2.1.1"/>
    </reaction>
</comment>
<dbReference type="Pfam" id="PF00484">
    <property type="entry name" value="Pro_CA"/>
    <property type="match status" value="1"/>
</dbReference>
<gene>
    <name evidence="11" type="ORF">DU000_01340</name>
</gene>
<dbReference type="Proteomes" id="UP000252357">
    <property type="component" value="Unassembled WGS sequence"/>
</dbReference>
<evidence type="ECO:0000256" key="4">
    <source>
        <dbReference type="ARBA" id="ARBA00022723"/>
    </source>
</evidence>
<dbReference type="EC" id="4.2.1.1" evidence="2 10"/>
<feature type="binding site" evidence="9">
    <location>
        <position position="106"/>
    </location>
    <ligand>
        <name>Zn(2+)</name>
        <dbReference type="ChEBI" id="CHEBI:29105"/>
    </ligand>
</feature>
<organism evidence="11 12">
    <name type="scientific">Parvibium lacunae</name>
    <dbReference type="NCBI Taxonomy" id="1888893"/>
    <lineage>
        <taxon>Bacteria</taxon>
        <taxon>Pseudomonadati</taxon>
        <taxon>Pseudomonadota</taxon>
        <taxon>Betaproteobacteria</taxon>
        <taxon>Burkholderiales</taxon>
        <taxon>Alcaligenaceae</taxon>
        <taxon>Parvibium</taxon>
    </lineage>
</organism>
<dbReference type="InterPro" id="IPR001765">
    <property type="entry name" value="Carbonic_anhydrase"/>
</dbReference>
<dbReference type="Gene3D" id="3.40.1050.10">
    <property type="entry name" value="Carbonic anhydrase"/>
    <property type="match status" value="1"/>
</dbReference>